<dbReference type="AlphaFoldDB" id="A0A9W9PDC3"/>
<protein>
    <submittedName>
        <fullName evidence="1">Uncharacterized protein</fullName>
    </submittedName>
</protein>
<evidence type="ECO:0000313" key="1">
    <source>
        <dbReference type="EMBL" id="KAJ5242311.1"/>
    </source>
</evidence>
<organism evidence="1 2">
    <name type="scientific">Penicillium citrinum</name>
    <dbReference type="NCBI Taxonomy" id="5077"/>
    <lineage>
        <taxon>Eukaryota</taxon>
        <taxon>Fungi</taxon>
        <taxon>Dikarya</taxon>
        <taxon>Ascomycota</taxon>
        <taxon>Pezizomycotina</taxon>
        <taxon>Eurotiomycetes</taxon>
        <taxon>Eurotiomycetidae</taxon>
        <taxon>Eurotiales</taxon>
        <taxon>Aspergillaceae</taxon>
        <taxon>Penicillium</taxon>
    </lineage>
</organism>
<accession>A0A9W9PDC3</accession>
<sequence length="62" mass="7018">MPATDALQPILTPEQRTIVKQYGGWTAFMQCFGLKPWEDDDVQEGLAILRAFATDDDDDDEK</sequence>
<gene>
    <name evidence="1" type="ORF">N7469_000638</name>
</gene>
<name>A0A9W9PDC3_PENCI</name>
<evidence type="ECO:0000313" key="2">
    <source>
        <dbReference type="Proteomes" id="UP001147733"/>
    </source>
</evidence>
<dbReference type="OrthoDB" id="4232400at2759"/>
<dbReference type="EMBL" id="JAPQKT010000001">
    <property type="protein sequence ID" value="KAJ5242311.1"/>
    <property type="molecule type" value="Genomic_DNA"/>
</dbReference>
<reference evidence="1" key="1">
    <citation type="submission" date="2022-11" db="EMBL/GenBank/DDBJ databases">
        <authorList>
            <person name="Petersen C."/>
        </authorList>
    </citation>
    <scope>NUCLEOTIDE SEQUENCE</scope>
    <source>
        <strain evidence="1">IBT 23319</strain>
    </source>
</reference>
<comment type="caution">
    <text evidence="1">The sequence shown here is derived from an EMBL/GenBank/DDBJ whole genome shotgun (WGS) entry which is preliminary data.</text>
</comment>
<dbReference type="Proteomes" id="UP001147733">
    <property type="component" value="Unassembled WGS sequence"/>
</dbReference>
<keyword evidence="2" id="KW-1185">Reference proteome</keyword>
<proteinExistence type="predicted"/>
<reference evidence="1" key="2">
    <citation type="journal article" date="2023" name="IMA Fungus">
        <title>Comparative genomic study of the Penicillium genus elucidates a diverse pangenome and 15 lateral gene transfer events.</title>
        <authorList>
            <person name="Petersen C."/>
            <person name="Sorensen T."/>
            <person name="Nielsen M.R."/>
            <person name="Sondergaard T.E."/>
            <person name="Sorensen J.L."/>
            <person name="Fitzpatrick D.A."/>
            <person name="Frisvad J.C."/>
            <person name="Nielsen K.L."/>
        </authorList>
    </citation>
    <scope>NUCLEOTIDE SEQUENCE</scope>
    <source>
        <strain evidence="1">IBT 23319</strain>
    </source>
</reference>
<dbReference type="GeneID" id="81378725"/>
<dbReference type="RefSeq" id="XP_056505315.1">
    <property type="nucleotide sequence ID" value="XM_056639558.1"/>
</dbReference>